<dbReference type="EMBL" id="JBHSQJ010000251">
    <property type="protein sequence ID" value="MFC5911792.1"/>
    <property type="molecule type" value="Genomic_DNA"/>
</dbReference>
<comment type="caution">
    <text evidence="3">The sequence shown here is derived from an EMBL/GenBank/DDBJ whole genome shotgun (WGS) entry which is preliminary data.</text>
</comment>
<feature type="chain" id="PRO_5045181587" evidence="2">
    <location>
        <begin position="30"/>
        <end position="212"/>
    </location>
</feature>
<gene>
    <name evidence="3" type="ORF">ACFP3V_31880</name>
</gene>
<accession>A0ABW1GDV1</accession>
<evidence type="ECO:0000256" key="1">
    <source>
        <dbReference type="SAM" id="MobiDB-lite"/>
    </source>
</evidence>
<feature type="compositionally biased region" description="Low complexity" evidence="1">
    <location>
        <begin position="54"/>
        <end position="63"/>
    </location>
</feature>
<evidence type="ECO:0000256" key="2">
    <source>
        <dbReference type="SAM" id="SignalP"/>
    </source>
</evidence>
<name>A0ABW1GDV1_9ACTN</name>
<dbReference type="RefSeq" id="WP_380591355.1">
    <property type="nucleotide sequence ID" value="NZ_JBHSQJ010000251.1"/>
</dbReference>
<evidence type="ECO:0000313" key="4">
    <source>
        <dbReference type="Proteomes" id="UP001596174"/>
    </source>
</evidence>
<organism evidence="3 4">
    <name type="scientific">Streptacidiphilus monticola</name>
    <dbReference type="NCBI Taxonomy" id="2161674"/>
    <lineage>
        <taxon>Bacteria</taxon>
        <taxon>Bacillati</taxon>
        <taxon>Actinomycetota</taxon>
        <taxon>Actinomycetes</taxon>
        <taxon>Kitasatosporales</taxon>
        <taxon>Streptomycetaceae</taxon>
        <taxon>Streptacidiphilus</taxon>
    </lineage>
</organism>
<keyword evidence="2" id="KW-0732">Signal</keyword>
<feature type="region of interest" description="Disordered" evidence="1">
    <location>
        <begin position="30"/>
        <end position="75"/>
    </location>
</feature>
<reference evidence="4" key="1">
    <citation type="journal article" date="2019" name="Int. J. Syst. Evol. Microbiol.">
        <title>The Global Catalogue of Microorganisms (GCM) 10K type strain sequencing project: providing services to taxonomists for standard genome sequencing and annotation.</title>
        <authorList>
            <consortium name="The Broad Institute Genomics Platform"/>
            <consortium name="The Broad Institute Genome Sequencing Center for Infectious Disease"/>
            <person name="Wu L."/>
            <person name="Ma J."/>
        </authorList>
    </citation>
    <scope>NUCLEOTIDE SEQUENCE [LARGE SCALE GENOMIC DNA]</scope>
    <source>
        <strain evidence="4">JCM 4816</strain>
    </source>
</reference>
<protein>
    <submittedName>
        <fullName evidence="3">Uncharacterized protein</fullName>
    </submittedName>
</protein>
<dbReference type="Proteomes" id="UP001596174">
    <property type="component" value="Unassembled WGS sequence"/>
</dbReference>
<evidence type="ECO:0000313" key="3">
    <source>
        <dbReference type="EMBL" id="MFC5911792.1"/>
    </source>
</evidence>
<proteinExistence type="predicted"/>
<keyword evidence="4" id="KW-1185">Reference proteome</keyword>
<sequence>MHRTTLCGATAVLLTLAGLWLLLHPDAQPASPTPAGAVHTNAAGAGSGWTATRTSPAPGLLASPSPPPTPASPVAAVGSRAAAHPSVAPSGVLAPADGPAADATVQQLLEQSSPRNLPVALEQQLATLAARVWLADLTGEGRNRWPTYFTQTGSSGYTHTRIQAAIARATGPRHATATVLWAGTTPAGDTEVGLTGTVHLAETTDHQWEPVP</sequence>
<feature type="signal peptide" evidence="2">
    <location>
        <begin position="1"/>
        <end position="29"/>
    </location>
</feature>